<feature type="region of interest" description="Disordered" evidence="1">
    <location>
        <begin position="193"/>
        <end position="257"/>
    </location>
</feature>
<protein>
    <submittedName>
        <fullName evidence="2">Uncharacterized protein</fullName>
    </submittedName>
</protein>
<reference evidence="2 3" key="1">
    <citation type="journal article" date="2017" name="Nat. Ecol. Evol.">
        <title>Scallop genome provides insights into evolution of bilaterian karyotype and development.</title>
        <authorList>
            <person name="Wang S."/>
            <person name="Zhang J."/>
            <person name="Jiao W."/>
            <person name="Li J."/>
            <person name="Xun X."/>
            <person name="Sun Y."/>
            <person name="Guo X."/>
            <person name="Huan P."/>
            <person name="Dong B."/>
            <person name="Zhang L."/>
            <person name="Hu X."/>
            <person name="Sun X."/>
            <person name="Wang J."/>
            <person name="Zhao C."/>
            <person name="Wang Y."/>
            <person name="Wang D."/>
            <person name="Huang X."/>
            <person name="Wang R."/>
            <person name="Lv J."/>
            <person name="Li Y."/>
            <person name="Zhang Z."/>
            <person name="Liu B."/>
            <person name="Lu W."/>
            <person name="Hui Y."/>
            <person name="Liang J."/>
            <person name="Zhou Z."/>
            <person name="Hou R."/>
            <person name="Li X."/>
            <person name="Liu Y."/>
            <person name="Li H."/>
            <person name="Ning X."/>
            <person name="Lin Y."/>
            <person name="Zhao L."/>
            <person name="Xing Q."/>
            <person name="Dou J."/>
            <person name="Li Y."/>
            <person name="Mao J."/>
            <person name="Guo H."/>
            <person name="Dou H."/>
            <person name="Li T."/>
            <person name="Mu C."/>
            <person name="Jiang W."/>
            <person name="Fu Q."/>
            <person name="Fu X."/>
            <person name="Miao Y."/>
            <person name="Liu J."/>
            <person name="Yu Q."/>
            <person name="Li R."/>
            <person name="Liao H."/>
            <person name="Li X."/>
            <person name="Kong Y."/>
            <person name="Jiang Z."/>
            <person name="Chourrout D."/>
            <person name="Li R."/>
            <person name="Bao Z."/>
        </authorList>
    </citation>
    <scope>NUCLEOTIDE SEQUENCE [LARGE SCALE GENOMIC DNA]</scope>
    <source>
        <strain evidence="2 3">PY_sf001</strain>
    </source>
</reference>
<dbReference type="Proteomes" id="UP000242188">
    <property type="component" value="Unassembled WGS sequence"/>
</dbReference>
<organism evidence="2 3">
    <name type="scientific">Mizuhopecten yessoensis</name>
    <name type="common">Japanese scallop</name>
    <name type="synonym">Patinopecten yessoensis</name>
    <dbReference type="NCBI Taxonomy" id="6573"/>
    <lineage>
        <taxon>Eukaryota</taxon>
        <taxon>Metazoa</taxon>
        <taxon>Spiralia</taxon>
        <taxon>Lophotrochozoa</taxon>
        <taxon>Mollusca</taxon>
        <taxon>Bivalvia</taxon>
        <taxon>Autobranchia</taxon>
        <taxon>Pteriomorphia</taxon>
        <taxon>Pectinida</taxon>
        <taxon>Pectinoidea</taxon>
        <taxon>Pectinidae</taxon>
        <taxon>Mizuhopecten</taxon>
    </lineage>
</organism>
<feature type="region of interest" description="Disordered" evidence="1">
    <location>
        <begin position="331"/>
        <end position="376"/>
    </location>
</feature>
<evidence type="ECO:0000313" key="2">
    <source>
        <dbReference type="EMBL" id="OWF50115.1"/>
    </source>
</evidence>
<evidence type="ECO:0000256" key="1">
    <source>
        <dbReference type="SAM" id="MobiDB-lite"/>
    </source>
</evidence>
<dbReference type="AlphaFoldDB" id="A0A210QN25"/>
<name>A0A210QN25_MIZYE</name>
<dbReference type="OrthoDB" id="6073523at2759"/>
<feature type="compositionally biased region" description="Low complexity" evidence="1">
    <location>
        <begin position="88"/>
        <end position="98"/>
    </location>
</feature>
<feature type="region of interest" description="Disordered" evidence="1">
    <location>
        <begin position="1"/>
        <end position="126"/>
    </location>
</feature>
<feature type="compositionally biased region" description="Basic and acidic residues" evidence="1">
    <location>
        <begin position="193"/>
        <end position="203"/>
    </location>
</feature>
<sequence>MENVYARYYQHSTYNHDYNKSPRGNPSHGDSSPRGGYNQDSHPRGEPRYFREAPKEFIDNRYGDAPPRQPVQPGEQFFVQEPRRSPHHSPISPRRQPPYSDRSDRRGYDGVSPPPMVGANSPRRYPHYDMTRQDLPPMNTYAINSTTQHDYGDFNTRTTQKEYGDFAQKQLMINDIRAQGDPELARRYDKKYGSRPYFDEKDPPSFYRDLPLTDRSGYDVDRRAPRLDDGPLTDRSERNRRLAPPGPSPLPPDHALNDMAKGQMKKELDRIELHDGNFKPYSHHNLGGGEHQVISGPVAHHKRLYERPPSKGPGVLSRSIGHHQHRYEDNLIKTTSPRRSQDPGVLSRQTEHHEHRFENNLIETNNPRSSKDSGVLSRQIENHELPFENNHVETNYPRGNKIMHPREGHQNPAGVFLLLRTDDQGFQDVKRQFERFTGDTPARKLLGIATSDMIDVKEGGAGWQRQSVLARWNGQYYNQERRGAVEKMLAVQWFPGEQKARDWINMDREFKHSAFPIPYGNQTSVLPLKYQPSSGKGYKTFMMMEFNNIADKHELRKYIDFMSKEMTRYNADIAFIDAAPVSVKSTIFDPRSHIVCHMFCDVREANRCFEELIEGRNFQHADVTTVVFSLLDIMRK</sequence>
<proteinExistence type="predicted"/>
<keyword evidence="3" id="KW-1185">Reference proteome</keyword>
<accession>A0A210QN25</accession>
<feature type="compositionally biased region" description="Basic and acidic residues" evidence="1">
    <location>
        <begin position="349"/>
        <end position="358"/>
    </location>
</feature>
<feature type="compositionally biased region" description="Polar residues" evidence="1">
    <location>
        <begin position="10"/>
        <end position="30"/>
    </location>
</feature>
<dbReference type="EMBL" id="NEDP02002762">
    <property type="protein sequence ID" value="OWF50115.1"/>
    <property type="molecule type" value="Genomic_DNA"/>
</dbReference>
<evidence type="ECO:0000313" key="3">
    <source>
        <dbReference type="Proteomes" id="UP000242188"/>
    </source>
</evidence>
<feature type="compositionally biased region" description="Basic and acidic residues" evidence="1">
    <location>
        <begin position="216"/>
        <end position="240"/>
    </location>
</feature>
<feature type="compositionally biased region" description="Basic and acidic residues" evidence="1">
    <location>
        <begin position="41"/>
        <end position="62"/>
    </location>
</feature>
<gene>
    <name evidence="2" type="ORF">KP79_PYT14076</name>
</gene>
<comment type="caution">
    <text evidence="2">The sequence shown here is derived from an EMBL/GenBank/DDBJ whole genome shotgun (WGS) entry which is preliminary data.</text>
</comment>